<gene>
    <name evidence="9" type="ORF">QP027_10265</name>
</gene>
<evidence type="ECO:0000256" key="7">
    <source>
        <dbReference type="ARBA" id="ARBA00048696"/>
    </source>
</evidence>
<dbReference type="InterPro" id="IPR003812">
    <property type="entry name" value="Fido"/>
</dbReference>
<dbReference type="Gene3D" id="1.10.3290.10">
    <property type="entry name" value="Fido-like domain"/>
    <property type="match status" value="1"/>
</dbReference>
<dbReference type="EMBL" id="CP126969">
    <property type="protein sequence ID" value="WIM67474.1"/>
    <property type="molecule type" value="Genomic_DNA"/>
</dbReference>
<feature type="domain" description="Fido" evidence="8">
    <location>
        <begin position="52"/>
        <end position="190"/>
    </location>
</feature>
<evidence type="ECO:0000256" key="5">
    <source>
        <dbReference type="ARBA" id="ARBA00034531"/>
    </source>
</evidence>
<keyword evidence="1" id="KW-0808">Transferase</keyword>
<evidence type="ECO:0000256" key="1">
    <source>
        <dbReference type="ARBA" id="ARBA00022679"/>
    </source>
</evidence>
<keyword evidence="3" id="KW-0547">Nucleotide-binding</keyword>
<dbReference type="PANTHER" id="PTHR39560:SF1">
    <property type="entry name" value="PROTEIN ADENYLYLTRANSFERASE FIC-RELATED"/>
    <property type="match status" value="1"/>
</dbReference>
<evidence type="ECO:0000256" key="3">
    <source>
        <dbReference type="ARBA" id="ARBA00022741"/>
    </source>
</evidence>
<dbReference type="PROSITE" id="PS51459">
    <property type="entry name" value="FIDO"/>
    <property type="match status" value="1"/>
</dbReference>
<evidence type="ECO:0000313" key="10">
    <source>
        <dbReference type="Proteomes" id="UP001225598"/>
    </source>
</evidence>
<reference evidence="9 10" key="1">
    <citation type="submission" date="2023-05" db="EMBL/GenBank/DDBJ databases">
        <title>Corynebacterium suedekumii sp. nov. and Corynebacterium breve sp. nov. isolated from raw cow's milk.</title>
        <authorList>
            <person name="Baer M.K."/>
            <person name="Mehl L."/>
            <person name="Hellmuth R."/>
            <person name="Marke G."/>
            <person name="Lipski A."/>
        </authorList>
    </citation>
    <scope>NUCLEOTIDE SEQUENCE [LARGE SCALE GENOMIC DNA]</scope>
    <source>
        <strain evidence="9 10">R4</strain>
    </source>
</reference>
<keyword evidence="10" id="KW-1185">Reference proteome</keyword>
<sequence length="197" mass="23109">MHDPYLIPGTTVLKNLLGIESSARLAEAEADLVHARIIQLMDSGDDLLPASRDAREIGAIHFHLFQDVYPWAGKFRNIDMKRDEGEHFAPYRKIDLFLRNLAQQLSDKNNLRIAVRSEFISELTHFYDLLNWIHPFREGNGRTQRHFWSRVSADAGWILDWRQVRGELNEASRRAREDQELEMLHRVFEQVVAKHRL</sequence>
<comment type="catalytic activity">
    <reaction evidence="6">
        <text>L-threonyl-[protein] + ATP = 3-O-(5'-adenylyl)-L-threonyl-[protein] + diphosphate</text>
        <dbReference type="Rhea" id="RHEA:54292"/>
        <dbReference type="Rhea" id="RHEA-COMP:11060"/>
        <dbReference type="Rhea" id="RHEA-COMP:13847"/>
        <dbReference type="ChEBI" id="CHEBI:30013"/>
        <dbReference type="ChEBI" id="CHEBI:30616"/>
        <dbReference type="ChEBI" id="CHEBI:33019"/>
        <dbReference type="ChEBI" id="CHEBI:138113"/>
        <dbReference type="EC" id="2.7.7.108"/>
    </reaction>
</comment>
<keyword evidence="4" id="KW-0067">ATP-binding</keyword>
<evidence type="ECO:0000259" key="8">
    <source>
        <dbReference type="PROSITE" id="PS51459"/>
    </source>
</evidence>
<keyword evidence="2" id="KW-0548">Nucleotidyltransferase</keyword>
<dbReference type="RefSeq" id="WP_284824602.1">
    <property type="nucleotide sequence ID" value="NZ_CP126969.1"/>
</dbReference>
<evidence type="ECO:0000313" key="9">
    <source>
        <dbReference type="EMBL" id="WIM67474.1"/>
    </source>
</evidence>
<organism evidence="9 10">
    <name type="scientific">Corynebacterium breve</name>
    <dbReference type="NCBI Taxonomy" id="3049799"/>
    <lineage>
        <taxon>Bacteria</taxon>
        <taxon>Bacillati</taxon>
        <taxon>Actinomycetota</taxon>
        <taxon>Actinomycetes</taxon>
        <taxon>Mycobacteriales</taxon>
        <taxon>Corynebacteriaceae</taxon>
        <taxon>Corynebacterium</taxon>
    </lineage>
</organism>
<proteinExistence type="predicted"/>
<dbReference type="Pfam" id="PF02661">
    <property type="entry name" value="Fic"/>
    <property type="match status" value="1"/>
</dbReference>
<dbReference type="SUPFAM" id="SSF140931">
    <property type="entry name" value="Fic-like"/>
    <property type="match status" value="1"/>
</dbReference>
<dbReference type="EC" id="2.7.7.108" evidence="5"/>
<evidence type="ECO:0000256" key="4">
    <source>
        <dbReference type="ARBA" id="ARBA00022840"/>
    </source>
</evidence>
<comment type="catalytic activity">
    <reaction evidence="7">
        <text>L-tyrosyl-[protein] + ATP = O-(5'-adenylyl)-L-tyrosyl-[protein] + diphosphate</text>
        <dbReference type="Rhea" id="RHEA:54288"/>
        <dbReference type="Rhea" id="RHEA-COMP:10136"/>
        <dbReference type="Rhea" id="RHEA-COMP:13846"/>
        <dbReference type="ChEBI" id="CHEBI:30616"/>
        <dbReference type="ChEBI" id="CHEBI:33019"/>
        <dbReference type="ChEBI" id="CHEBI:46858"/>
        <dbReference type="ChEBI" id="CHEBI:83624"/>
        <dbReference type="EC" id="2.7.7.108"/>
    </reaction>
</comment>
<protein>
    <recommendedName>
        <fullName evidence="5">protein adenylyltransferase</fullName>
        <ecNumber evidence="5">2.7.7.108</ecNumber>
    </recommendedName>
</protein>
<evidence type="ECO:0000256" key="2">
    <source>
        <dbReference type="ARBA" id="ARBA00022695"/>
    </source>
</evidence>
<dbReference type="PANTHER" id="PTHR39560">
    <property type="entry name" value="PROTEIN ADENYLYLTRANSFERASE FIC-RELATED"/>
    <property type="match status" value="1"/>
</dbReference>
<dbReference type="InterPro" id="IPR036597">
    <property type="entry name" value="Fido-like_dom_sf"/>
</dbReference>
<name>A0ABY8VGY0_9CORY</name>
<evidence type="ECO:0000256" key="6">
    <source>
        <dbReference type="ARBA" id="ARBA00047939"/>
    </source>
</evidence>
<dbReference type="Proteomes" id="UP001225598">
    <property type="component" value="Chromosome"/>
</dbReference>
<accession>A0ABY8VGY0</accession>